<accession>A0ABR3JU15</accession>
<reference evidence="3" key="1">
    <citation type="submission" date="2024-06" db="EMBL/GenBank/DDBJ databases">
        <title>Multi-omics analyses provide insights into the biosynthesis of the anticancer antibiotic pleurotin in Hohenbuehelia grisea.</title>
        <authorList>
            <person name="Weaver J.A."/>
            <person name="Alberti F."/>
        </authorList>
    </citation>
    <scope>NUCLEOTIDE SEQUENCE [LARGE SCALE GENOMIC DNA]</scope>
    <source>
        <strain evidence="3">T-177</strain>
    </source>
</reference>
<name>A0ABR3JU15_9AGAR</name>
<dbReference type="EMBL" id="JASNQZ010000003">
    <property type="protein sequence ID" value="KAL0959311.1"/>
    <property type="molecule type" value="Genomic_DNA"/>
</dbReference>
<evidence type="ECO:0000313" key="3">
    <source>
        <dbReference type="Proteomes" id="UP001556367"/>
    </source>
</evidence>
<evidence type="ECO:0000256" key="1">
    <source>
        <dbReference type="SAM" id="SignalP"/>
    </source>
</evidence>
<comment type="caution">
    <text evidence="2">The sequence shown here is derived from an EMBL/GenBank/DDBJ whole genome shotgun (WGS) entry which is preliminary data.</text>
</comment>
<sequence length="370" mass="40414">MRFHLSYVALVLQAAQFTGAAPAEDFSEKHPLRTLTPLGSVGNCKVTAKPRQAVPVDLETTPWIWTGEKADAGAATDGAFRKSFDTPKGKCALFASILVGSDTSHTLFVNGKEIGRGAGFRRTSIYYVALQPERNTFAIQSHGNGPRSGVASSVLVQYSDGSSYKIVTDNTWRQSAAAQPPTDWQLPEFDDNSWKASQSLGIRSKGGAALPPMLEQHKASRWVWTDNDKMPSLLFRKTIQTPQGKRPVAAIVLMNVYGNYTFWANGAHVYTDENRDMSEAYFIPNVNDATNIFAVKASTNTAHPGFIATILLAYADGSNDVFHSGTTWKVSDGEHKDFENPGFDDSKWSAAVDKGAFGQHKWWSASLPDA</sequence>
<evidence type="ECO:0000313" key="2">
    <source>
        <dbReference type="EMBL" id="KAL0959311.1"/>
    </source>
</evidence>
<proteinExistence type="predicted"/>
<gene>
    <name evidence="2" type="ORF">HGRIS_014575</name>
</gene>
<protein>
    <recommendedName>
        <fullName evidence="4">Lectin</fullName>
    </recommendedName>
</protein>
<organism evidence="2 3">
    <name type="scientific">Hohenbuehelia grisea</name>
    <dbReference type="NCBI Taxonomy" id="104357"/>
    <lineage>
        <taxon>Eukaryota</taxon>
        <taxon>Fungi</taxon>
        <taxon>Dikarya</taxon>
        <taxon>Basidiomycota</taxon>
        <taxon>Agaricomycotina</taxon>
        <taxon>Agaricomycetes</taxon>
        <taxon>Agaricomycetidae</taxon>
        <taxon>Agaricales</taxon>
        <taxon>Pleurotineae</taxon>
        <taxon>Pleurotaceae</taxon>
        <taxon>Hohenbuehelia</taxon>
    </lineage>
</organism>
<keyword evidence="1" id="KW-0732">Signal</keyword>
<dbReference type="Proteomes" id="UP001556367">
    <property type="component" value="Unassembled WGS sequence"/>
</dbReference>
<feature type="chain" id="PRO_5045640521" description="Lectin" evidence="1">
    <location>
        <begin position="21"/>
        <end position="370"/>
    </location>
</feature>
<dbReference type="Gene3D" id="2.60.120.260">
    <property type="entry name" value="Galactose-binding domain-like"/>
    <property type="match status" value="2"/>
</dbReference>
<keyword evidence="3" id="KW-1185">Reference proteome</keyword>
<feature type="signal peptide" evidence="1">
    <location>
        <begin position="1"/>
        <end position="20"/>
    </location>
</feature>
<evidence type="ECO:0008006" key="4">
    <source>
        <dbReference type="Google" id="ProtNLM"/>
    </source>
</evidence>